<accession>A0ABT5AP73</accession>
<dbReference type="RefSeq" id="WP_271731849.1">
    <property type="nucleotide sequence ID" value="NZ_JANQDP010000069.1"/>
</dbReference>
<proteinExistence type="predicted"/>
<comment type="caution">
    <text evidence="1">The sequence shown here is derived from an EMBL/GenBank/DDBJ whole genome shotgun (WGS) entry which is preliminary data.</text>
</comment>
<name>A0ABT5AP73_9CYAN</name>
<dbReference type="Proteomes" id="UP001212499">
    <property type="component" value="Unassembled WGS sequence"/>
</dbReference>
<keyword evidence="2" id="KW-1185">Reference proteome</keyword>
<organism evidence="1 2">
    <name type="scientific">Anabaenopsis arnoldii</name>
    <dbReference type="NCBI Taxonomy" id="2152938"/>
    <lineage>
        <taxon>Bacteria</taxon>
        <taxon>Bacillati</taxon>
        <taxon>Cyanobacteriota</taxon>
        <taxon>Cyanophyceae</taxon>
        <taxon>Nostocales</taxon>
        <taxon>Nodulariaceae</taxon>
        <taxon>Anabaenopsis</taxon>
    </lineage>
</organism>
<protein>
    <submittedName>
        <fullName evidence="1">Uncharacterized protein</fullName>
    </submittedName>
</protein>
<dbReference type="EMBL" id="JAQMUH010000069">
    <property type="protein sequence ID" value="MDB9539114.1"/>
    <property type="molecule type" value="Genomic_DNA"/>
</dbReference>
<gene>
    <name evidence="1" type="ORF">PN457_05470</name>
</gene>
<evidence type="ECO:0000313" key="2">
    <source>
        <dbReference type="Proteomes" id="UP001212499"/>
    </source>
</evidence>
<reference evidence="1 2" key="1">
    <citation type="submission" date="2023-01" db="EMBL/GenBank/DDBJ databases">
        <title>Genomes from the Australian National Cyanobacteria Reference Collection.</title>
        <authorList>
            <person name="Willis A."/>
            <person name="Lee E.M.F."/>
        </authorList>
    </citation>
    <scope>NUCLEOTIDE SEQUENCE [LARGE SCALE GENOMIC DNA]</scope>
    <source>
        <strain evidence="1 2">CS-1033</strain>
    </source>
</reference>
<evidence type="ECO:0000313" key="1">
    <source>
        <dbReference type="EMBL" id="MDB9539114.1"/>
    </source>
</evidence>
<sequence length="52" mass="5560">MGVTFTGVAYTDVSTSNLAHNISLTLNPIMQKIFGDRQISVNDTECSAIVVS</sequence>